<reference evidence="1 2" key="1">
    <citation type="submission" date="2015-06" db="EMBL/GenBank/DDBJ databases">
        <title>Draft Whole-Genome Sequence of the Entomopathogenic Bacterium Xenorhabdus khoisanae.</title>
        <authorList>
            <person name="Naidoo S."/>
            <person name="Featherston J."/>
            <person name="Gray V.M."/>
        </authorList>
    </citation>
    <scope>NUCLEOTIDE SEQUENCE [LARGE SCALE GENOMIC DNA]</scope>
    <source>
        <strain evidence="1 2">MCB</strain>
    </source>
</reference>
<protein>
    <submittedName>
        <fullName evidence="1">Phage protein</fullName>
    </submittedName>
</protein>
<dbReference type="PATRIC" id="fig|880157.4.peg.213"/>
<dbReference type="Proteomes" id="UP000036277">
    <property type="component" value="Unassembled WGS sequence"/>
</dbReference>
<accession>A0A0J5FXG5</accession>
<gene>
    <name evidence="1" type="ORF">AB204_00965</name>
</gene>
<dbReference type="EMBL" id="LFCV01000005">
    <property type="protein sequence ID" value="KMJ46896.1"/>
    <property type="molecule type" value="Genomic_DNA"/>
</dbReference>
<name>A0A0J5FXG5_9GAMM</name>
<dbReference type="RefSeq" id="WP_047961535.1">
    <property type="nucleotide sequence ID" value="NZ_CAWMBG010000005.1"/>
</dbReference>
<organism evidence="1 2">
    <name type="scientific">Xenorhabdus khoisanae</name>
    <dbReference type="NCBI Taxonomy" id="880157"/>
    <lineage>
        <taxon>Bacteria</taxon>
        <taxon>Pseudomonadati</taxon>
        <taxon>Pseudomonadota</taxon>
        <taxon>Gammaproteobacteria</taxon>
        <taxon>Enterobacterales</taxon>
        <taxon>Morganellaceae</taxon>
        <taxon>Xenorhabdus</taxon>
    </lineage>
</organism>
<dbReference type="STRING" id="880157.AB204_00965"/>
<dbReference type="Pfam" id="PF11863">
    <property type="entry name" value="DUF3383"/>
    <property type="match status" value="1"/>
</dbReference>
<dbReference type="AlphaFoldDB" id="A0A0J5FXG5"/>
<dbReference type="OrthoDB" id="7494486at2"/>
<proteinExistence type="predicted"/>
<evidence type="ECO:0000313" key="2">
    <source>
        <dbReference type="Proteomes" id="UP000036277"/>
    </source>
</evidence>
<comment type="caution">
    <text evidence="1">The sequence shown here is derived from an EMBL/GenBank/DDBJ whole genome shotgun (WGS) entry which is preliminary data.</text>
</comment>
<keyword evidence="2" id="KW-1185">Reference proteome</keyword>
<dbReference type="InterPro" id="IPR021808">
    <property type="entry name" value="DUF3383"/>
</dbReference>
<evidence type="ECO:0000313" key="1">
    <source>
        <dbReference type="EMBL" id="KMJ46896.1"/>
    </source>
</evidence>
<sequence length="495" mass="53116">MPIKQTRYVDIASAVIGASSVPMRKLTGRVFSTHPKIPAGKVLEFAPGQVDDLLGSDSLEAKFARQYFSYVSPAPVSKPKELQIVAYEPIGRAPSVYGTRAAALDELKALVDGTITVTLGGVTKTFPDIDLSKATSYADVVSAVQAKLNAEKAPQFANAYLTFNAMDSAFVLSGGVQEKAEINVAYSVLADAMGLSSGSRSAGNAAQSPLDAFLAAEKISDSFGSATFLTDIALTQAAELAQYVAGENVKYQLHLAVTAERAEDWSAALIGTASTGLNLKTDDNAFVQALPMAIMAATDYDRTNATTNYMFRQFGVTFQSQISADLDADRLDKLRVNYYGETAVAGSQIRFYQRGFLCGSSSNPLDMSVHANEQWLKAHITQQWFSLLMSTRGLPANKDGAARAMTVIAGAVTKALNNGTILPGKTLTEVQKLAIADASGDDLAWHDVQDKGYWYNTQIVEQTGASGLPEYVMKYVLIYSKGDWVRKVDGSHNLV</sequence>